<dbReference type="Proteomes" id="UP000595140">
    <property type="component" value="Unassembled WGS sequence"/>
</dbReference>
<protein>
    <submittedName>
        <fullName evidence="2">Uncharacterized protein</fullName>
    </submittedName>
</protein>
<proteinExistence type="predicted"/>
<feature type="compositionally biased region" description="Acidic residues" evidence="1">
    <location>
        <begin position="254"/>
        <end position="297"/>
    </location>
</feature>
<sequence length="635" mass="73111">MQGHFKCKIVHLIQKPKCCRQVLIDSSVLLPKLGKLHKTKAKALRAVIAKENKARRAYMMRASSLGSYSDESCWEVDYTSTETQVSYRLVVLRNEKCLGPPTLDIIWVPEDELGFNMDALTAPSSLWLLQHFLTAVSSATHMIIVISPKLCLLCGNEVMNGLVTDLRPALASIAPEIVVNRPRMWENYFYRQLVDSKKVAVEMMEKELMSISTDSQKKKKKKKNKKGEEKKSGASRETMGDEADDEAVGMNHGEEEEGKEEEEEEGKEEERELEDIVEEDEEEERELEDIVEEDEEERAPVDISAGREGTEVPSNTASFPKFDDGDDIPYYSKEFTIKDWLANHKKTEDRWLDRYAKCDEIIPGWSCDRLKRESLRIIQSLIIAVIDFHKEHGCHGDLSDMDNFVIRQYVDDFAGSKVVRFRTRLIGGIKNVEDKMTMREDMTCVLKIFWEILEGKKKISSEMSCLDKMLFQYPEPLKWKTHLLRNHPALWDGRERSDFFVQLYFQMVSSPVRRQNLLWASTTGKVEMNLSFARLTSSIPRGTIFEKCMDQNAEDPSKNENNLTMLKLVRYVRKVIHHFREKEGGSDLDVQYVEAALSTEIFVNLLIAIYTGMLIAPSIEELECVLEFKKFYGGI</sequence>
<feature type="region of interest" description="Disordered" evidence="1">
    <location>
        <begin position="210"/>
        <end position="300"/>
    </location>
</feature>
<gene>
    <name evidence="2" type="ORF">CCAM_LOCUS4863</name>
</gene>
<evidence type="ECO:0000256" key="1">
    <source>
        <dbReference type="SAM" id="MobiDB-lite"/>
    </source>
</evidence>
<name>A0A484KIV2_9ASTE</name>
<keyword evidence="3" id="KW-1185">Reference proteome</keyword>
<organism evidence="2 3">
    <name type="scientific">Cuscuta campestris</name>
    <dbReference type="NCBI Taxonomy" id="132261"/>
    <lineage>
        <taxon>Eukaryota</taxon>
        <taxon>Viridiplantae</taxon>
        <taxon>Streptophyta</taxon>
        <taxon>Embryophyta</taxon>
        <taxon>Tracheophyta</taxon>
        <taxon>Spermatophyta</taxon>
        <taxon>Magnoliopsida</taxon>
        <taxon>eudicotyledons</taxon>
        <taxon>Gunneridae</taxon>
        <taxon>Pentapetalae</taxon>
        <taxon>asterids</taxon>
        <taxon>lamiids</taxon>
        <taxon>Solanales</taxon>
        <taxon>Convolvulaceae</taxon>
        <taxon>Cuscuteae</taxon>
        <taxon>Cuscuta</taxon>
        <taxon>Cuscuta subgen. Grammica</taxon>
        <taxon>Cuscuta sect. Cleistogrammica</taxon>
    </lineage>
</organism>
<dbReference type="AlphaFoldDB" id="A0A484KIV2"/>
<evidence type="ECO:0000313" key="3">
    <source>
        <dbReference type="Proteomes" id="UP000595140"/>
    </source>
</evidence>
<dbReference type="OrthoDB" id="10593054at2759"/>
<dbReference type="EMBL" id="OOIL02000262">
    <property type="protein sequence ID" value="VFQ63087.1"/>
    <property type="molecule type" value="Genomic_DNA"/>
</dbReference>
<evidence type="ECO:0000313" key="2">
    <source>
        <dbReference type="EMBL" id="VFQ63087.1"/>
    </source>
</evidence>
<accession>A0A484KIV2</accession>
<reference evidence="2 3" key="1">
    <citation type="submission" date="2018-04" db="EMBL/GenBank/DDBJ databases">
        <authorList>
            <person name="Vogel A."/>
        </authorList>
    </citation>
    <scope>NUCLEOTIDE SEQUENCE [LARGE SCALE GENOMIC DNA]</scope>
</reference>